<keyword evidence="1" id="KW-0812">Transmembrane</keyword>
<feature type="transmembrane region" description="Helical" evidence="1">
    <location>
        <begin position="12"/>
        <end position="34"/>
    </location>
</feature>
<evidence type="ECO:0000313" key="3">
    <source>
        <dbReference type="Proteomes" id="UP000551353"/>
    </source>
</evidence>
<keyword evidence="1" id="KW-1133">Transmembrane helix</keyword>
<protein>
    <submittedName>
        <fullName evidence="2">Uncharacterized protein</fullName>
    </submittedName>
</protein>
<dbReference type="EMBL" id="JACIFX010000032">
    <property type="protein sequence ID" value="MBB4233242.1"/>
    <property type="molecule type" value="Genomic_DNA"/>
</dbReference>
<dbReference type="Proteomes" id="UP000551353">
    <property type="component" value="Unassembled WGS sequence"/>
</dbReference>
<evidence type="ECO:0000256" key="1">
    <source>
        <dbReference type="SAM" id="Phobius"/>
    </source>
</evidence>
<keyword evidence="1" id="KW-0472">Membrane</keyword>
<sequence>MTFKGRRMTLVWVTLSVIAIGQIAVVIAGALGWLG</sequence>
<comment type="caution">
    <text evidence="2">The sequence shown here is derived from an EMBL/GenBank/DDBJ whole genome shotgun (WGS) entry which is preliminary data.</text>
</comment>
<organism evidence="2 3">
    <name type="scientific">Rhizobium mongolense</name>
    <dbReference type="NCBI Taxonomy" id="57676"/>
    <lineage>
        <taxon>Bacteria</taxon>
        <taxon>Pseudomonadati</taxon>
        <taxon>Pseudomonadota</taxon>
        <taxon>Alphaproteobacteria</taxon>
        <taxon>Hyphomicrobiales</taxon>
        <taxon>Rhizobiaceae</taxon>
        <taxon>Rhizobium/Agrobacterium group</taxon>
        <taxon>Rhizobium</taxon>
    </lineage>
</organism>
<name>A0ABR6IZB4_9HYPH</name>
<gene>
    <name evidence="2" type="ORF">GGD56_007148</name>
</gene>
<proteinExistence type="predicted"/>
<keyword evidence="3" id="KW-1185">Reference proteome</keyword>
<accession>A0ABR6IZB4</accession>
<evidence type="ECO:0000313" key="2">
    <source>
        <dbReference type="EMBL" id="MBB4233242.1"/>
    </source>
</evidence>
<reference evidence="2 3" key="1">
    <citation type="submission" date="2020-08" db="EMBL/GenBank/DDBJ databases">
        <title>Genomic Encyclopedia of Type Strains, Phase IV (KMG-V): Genome sequencing to study the core and pangenomes of soil and plant-associated prokaryotes.</title>
        <authorList>
            <person name="Whitman W."/>
        </authorList>
    </citation>
    <scope>NUCLEOTIDE SEQUENCE [LARGE SCALE GENOMIC DNA]</scope>
    <source>
        <strain evidence="2 3">SEMIA 4087</strain>
    </source>
</reference>